<dbReference type="Proteomes" id="UP000281553">
    <property type="component" value="Unassembled WGS sequence"/>
</dbReference>
<dbReference type="AlphaFoldDB" id="A0A3P7P0G4"/>
<keyword evidence="2" id="KW-1185">Reference proteome</keyword>
<dbReference type="EMBL" id="UYRU01051271">
    <property type="protein sequence ID" value="VDN11356.1"/>
    <property type="molecule type" value="Genomic_DNA"/>
</dbReference>
<protein>
    <recommendedName>
        <fullName evidence="3">Cytosol aminopeptidase domain-containing protein</fullName>
    </recommendedName>
</protein>
<evidence type="ECO:0008006" key="3">
    <source>
        <dbReference type="Google" id="ProtNLM"/>
    </source>
</evidence>
<organism evidence="1 2">
    <name type="scientific">Dibothriocephalus latus</name>
    <name type="common">Fish tapeworm</name>
    <name type="synonym">Diphyllobothrium latum</name>
    <dbReference type="NCBI Taxonomy" id="60516"/>
    <lineage>
        <taxon>Eukaryota</taxon>
        <taxon>Metazoa</taxon>
        <taxon>Spiralia</taxon>
        <taxon>Lophotrochozoa</taxon>
        <taxon>Platyhelminthes</taxon>
        <taxon>Cestoda</taxon>
        <taxon>Eucestoda</taxon>
        <taxon>Diphyllobothriidea</taxon>
        <taxon>Diphyllobothriidae</taxon>
        <taxon>Dibothriocephalus</taxon>
    </lineage>
</organism>
<accession>A0A3P7P0G4</accession>
<name>A0A3P7P0G4_DIBLA</name>
<dbReference type="OrthoDB" id="10041421at2759"/>
<evidence type="ECO:0000313" key="1">
    <source>
        <dbReference type="EMBL" id="VDN11356.1"/>
    </source>
</evidence>
<gene>
    <name evidence="1" type="ORF">DILT_LOCUS7187</name>
</gene>
<sequence>MEVYGKHAYACQMPFWILITEQISTIRREDYDITDGQSEYEDLMQSYHKSDSEYGRGHQFPAAYLIRASGLDEHGINSPRPIPYTHVDICATRGKNTEPPTGVPVMALTVRYVLPRLGFKADN</sequence>
<reference evidence="1 2" key="1">
    <citation type="submission" date="2018-11" db="EMBL/GenBank/DDBJ databases">
        <authorList>
            <consortium name="Pathogen Informatics"/>
        </authorList>
    </citation>
    <scope>NUCLEOTIDE SEQUENCE [LARGE SCALE GENOMIC DNA]</scope>
</reference>
<proteinExistence type="predicted"/>
<evidence type="ECO:0000313" key="2">
    <source>
        <dbReference type="Proteomes" id="UP000281553"/>
    </source>
</evidence>
<dbReference type="Gene3D" id="3.40.630.10">
    <property type="entry name" value="Zn peptidases"/>
    <property type="match status" value="1"/>
</dbReference>